<dbReference type="InterPro" id="IPR010699">
    <property type="entry name" value="DUF1275"/>
</dbReference>
<dbReference type="Proteomes" id="UP001161406">
    <property type="component" value="Unassembled WGS sequence"/>
</dbReference>
<comment type="caution">
    <text evidence="2">The sequence shown here is derived from an EMBL/GenBank/DDBJ whole genome shotgun (WGS) entry which is preliminary data.</text>
</comment>
<evidence type="ECO:0000313" key="2">
    <source>
        <dbReference type="EMBL" id="GLQ08656.1"/>
    </source>
</evidence>
<dbReference type="PANTHER" id="PTHR37314">
    <property type="entry name" value="SLR0142 PROTEIN"/>
    <property type="match status" value="1"/>
</dbReference>
<gene>
    <name evidence="2" type="ORF">GCM10007913_05880</name>
</gene>
<dbReference type="RefSeq" id="WP_284387751.1">
    <property type="nucleotide sequence ID" value="NZ_BSNG01000001.1"/>
</dbReference>
<feature type="transmembrane region" description="Helical" evidence="1">
    <location>
        <begin position="17"/>
        <end position="39"/>
    </location>
</feature>
<evidence type="ECO:0000256" key="1">
    <source>
        <dbReference type="SAM" id="Phobius"/>
    </source>
</evidence>
<reference evidence="2" key="2">
    <citation type="submission" date="2023-01" db="EMBL/GenBank/DDBJ databases">
        <title>Draft genome sequence of Devosia yakushimensis strain NBRC 103855.</title>
        <authorList>
            <person name="Sun Q."/>
            <person name="Mori K."/>
        </authorList>
    </citation>
    <scope>NUCLEOTIDE SEQUENCE</scope>
    <source>
        <strain evidence="2">NBRC 103855</strain>
    </source>
</reference>
<reference evidence="2" key="1">
    <citation type="journal article" date="2014" name="Int. J. Syst. Evol. Microbiol.">
        <title>Complete genome of a new Firmicutes species belonging to the dominant human colonic microbiota ('Ruminococcus bicirculans') reveals two chromosomes and a selective capacity to utilize plant glucans.</title>
        <authorList>
            <consortium name="NISC Comparative Sequencing Program"/>
            <person name="Wegmann U."/>
            <person name="Louis P."/>
            <person name="Goesmann A."/>
            <person name="Henrissat B."/>
            <person name="Duncan S.H."/>
            <person name="Flint H.J."/>
        </authorList>
    </citation>
    <scope>NUCLEOTIDE SEQUENCE</scope>
    <source>
        <strain evidence="2">NBRC 103855</strain>
    </source>
</reference>
<feature type="transmembrane region" description="Helical" evidence="1">
    <location>
        <begin position="181"/>
        <end position="202"/>
    </location>
</feature>
<keyword evidence="1" id="KW-1133">Transmembrane helix</keyword>
<evidence type="ECO:0000313" key="3">
    <source>
        <dbReference type="Proteomes" id="UP001161406"/>
    </source>
</evidence>
<keyword evidence="1" id="KW-0472">Membrane</keyword>
<dbReference type="PANTHER" id="PTHR37314:SF4">
    <property type="entry name" value="UPF0700 TRANSMEMBRANE PROTEIN YOAK"/>
    <property type="match status" value="1"/>
</dbReference>
<accession>A0ABQ5UA28</accession>
<keyword evidence="1" id="KW-0812">Transmembrane</keyword>
<proteinExistence type="predicted"/>
<protein>
    <submittedName>
        <fullName evidence="2">DUF1275 family protein</fullName>
    </submittedName>
</protein>
<organism evidence="2 3">
    <name type="scientific">Devosia yakushimensis</name>
    <dbReference type="NCBI Taxonomy" id="470028"/>
    <lineage>
        <taxon>Bacteria</taxon>
        <taxon>Pseudomonadati</taxon>
        <taxon>Pseudomonadota</taxon>
        <taxon>Alphaproteobacteria</taxon>
        <taxon>Hyphomicrobiales</taxon>
        <taxon>Devosiaceae</taxon>
        <taxon>Devosia</taxon>
    </lineage>
</organism>
<feature type="transmembrane region" description="Helical" evidence="1">
    <location>
        <begin position="59"/>
        <end position="83"/>
    </location>
</feature>
<dbReference type="EMBL" id="BSNG01000001">
    <property type="protein sequence ID" value="GLQ08656.1"/>
    <property type="molecule type" value="Genomic_DNA"/>
</dbReference>
<name>A0ABQ5UA28_9HYPH</name>
<keyword evidence="3" id="KW-1185">Reference proteome</keyword>
<dbReference type="Pfam" id="PF06912">
    <property type="entry name" value="DUF1275"/>
    <property type="match status" value="1"/>
</dbReference>
<feature type="transmembrane region" description="Helical" evidence="1">
    <location>
        <begin position="104"/>
        <end position="132"/>
    </location>
</feature>
<sequence>MLVHEGEERTAAIDIRLAAMLSAIAGGLNTAGFHAVGYFSANMTGNVSALSDYLGLGNLWLAALFGSIVVAFILGAFFSGLLIEVGRQRGIRAIYAYSIAAEGGLLVALGVADLFIAAVHSSSFVILGLSFLMGLQNAATTRISSARVRTTHVSGMATDIGLGLAALFNKGGASAEVLHRLRLHCTTILAFFLGGIAGVVAYQAVGGVMLLISAALLLLISIPEVLKARASV</sequence>